<evidence type="ECO:0000313" key="3">
    <source>
        <dbReference type="Proteomes" id="UP000289152"/>
    </source>
</evidence>
<evidence type="ECO:0000256" key="1">
    <source>
        <dbReference type="SAM" id="MobiDB-lite"/>
    </source>
</evidence>
<organism evidence="2 3">
    <name type="scientific">Tremella mesenterica</name>
    <name type="common">Jelly fungus</name>
    <dbReference type="NCBI Taxonomy" id="5217"/>
    <lineage>
        <taxon>Eukaryota</taxon>
        <taxon>Fungi</taxon>
        <taxon>Dikarya</taxon>
        <taxon>Basidiomycota</taxon>
        <taxon>Agaricomycotina</taxon>
        <taxon>Tremellomycetes</taxon>
        <taxon>Tremellales</taxon>
        <taxon>Tremellaceae</taxon>
        <taxon>Tremella</taxon>
    </lineage>
</organism>
<evidence type="ECO:0000313" key="2">
    <source>
        <dbReference type="EMBL" id="RXK35870.1"/>
    </source>
</evidence>
<proteinExistence type="predicted"/>
<accession>A0A4V1M373</accession>
<name>A0A4V1M373_TREME</name>
<feature type="region of interest" description="Disordered" evidence="1">
    <location>
        <begin position="169"/>
        <end position="249"/>
    </location>
</feature>
<feature type="compositionally biased region" description="Polar residues" evidence="1">
    <location>
        <begin position="217"/>
        <end position="226"/>
    </location>
</feature>
<dbReference type="Proteomes" id="UP000289152">
    <property type="component" value="Unassembled WGS sequence"/>
</dbReference>
<dbReference type="AlphaFoldDB" id="A0A4V1M373"/>
<comment type="caution">
    <text evidence="2">The sequence shown here is derived from an EMBL/GenBank/DDBJ whole genome shotgun (WGS) entry which is preliminary data.</text>
</comment>
<keyword evidence="3" id="KW-1185">Reference proteome</keyword>
<dbReference type="EMBL" id="SDIL01000118">
    <property type="protein sequence ID" value="RXK35870.1"/>
    <property type="molecule type" value="Genomic_DNA"/>
</dbReference>
<dbReference type="InParanoid" id="A0A4V1M373"/>
<protein>
    <submittedName>
        <fullName evidence="2">Uncharacterized protein</fullName>
    </submittedName>
</protein>
<reference evidence="2 3" key="1">
    <citation type="submission" date="2016-06" db="EMBL/GenBank/DDBJ databases">
        <title>Evolution of pathogenesis and genome organization in the Tremellales.</title>
        <authorList>
            <person name="Cuomo C."/>
            <person name="Litvintseva A."/>
            <person name="Heitman J."/>
            <person name="Chen Y."/>
            <person name="Sun S."/>
            <person name="Springer D."/>
            <person name="Dromer F."/>
            <person name="Young S."/>
            <person name="Zeng Q."/>
            <person name="Chapman S."/>
            <person name="Gujja S."/>
            <person name="Saif S."/>
            <person name="Birren B."/>
        </authorList>
    </citation>
    <scope>NUCLEOTIDE SEQUENCE [LARGE SCALE GENOMIC DNA]</scope>
    <source>
        <strain evidence="2 3">ATCC 28783</strain>
    </source>
</reference>
<gene>
    <name evidence="2" type="ORF">M231_06876</name>
</gene>
<sequence length="321" mass="36174">MFGTIVRSRIYSGPSILPEINNLIRPLSYRCLYHVPRHSRELDVISPNRCQTFYDSLERDSSRFYSVKKHGDYHTRPSHQCQLSNFPTFISSTPSTSSWTFSIRQRLTLTSQPLHPIPYLRTRPTQTSAVLSLVSCSKTSTFPLISSSKSISTRILRDNVLISKHLLVRHNSSNSKPPKNPVSPPNERESTVPSSDLSNPPKFALDTSESSDRTKSNRPITQLPNTQEEKQLDSSTTQSRTSHDRTKVEPTLGLFARLSKLVDLGSDQAPSTDTYGSVRKLVELARPEKKNLSIAVGLCYWGWEGGLFFGWTVWRMMGCGV</sequence>
<dbReference type="VEuPathDB" id="FungiDB:TREMEDRAFT_74177"/>